<sequence>MTSSESPRSASAHVSTWKFDYPIFHAETRAQWRTWLEHNHASVRGVWLCSWRTGVERPRCPYPEAVEEAICFGWIDSTTTVFDDERGLQLFTPRRAKSAWTRLNRSRAADMESRGLMTDAGRRAIAAAQANGWWTISDQVEDLREPPELAAALDLDPPARATWDRFPPSARKMMLWWIVSAAREATRADRIAQVVAEARDGRRARG</sequence>
<protein>
    <submittedName>
        <fullName evidence="1">YdeI/OmpD-associated family protein</fullName>
    </submittedName>
</protein>
<dbReference type="AlphaFoldDB" id="A0A931N5V8"/>
<dbReference type="Proteomes" id="UP000655751">
    <property type="component" value="Unassembled WGS sequence"/>
</dbReference>
<dbReference type="RefSeq" id="WP_196152136.1">
    <property type="nucleotide sequence ID" value="NZ_JADMLG010000012.1"/>
</dbReference>
<evidence type="ECO:0000313" key="2">
    <source>
        <dbReference type="Proteomes" id="UP000655751"/>
    </source>
</evidence>
<accession>A0A931N5V8</accession>
<proteinExistence type="predicted"/>
<name>A0A931N5V8_9NOCA</name>
<reference evidence="1" key="1">
    <citation type="submission" date="2020-11" db="EMBL/GenBank/DDBJ databases">
        <title>Nocardia NEAU-351.nov., a novel actinomycete isolated from the cow dung.</title>
        <authorList>
            <person name="Zhang X."/>
        </authorList>
    </citation>
    <scope>NUCLEOTIDE SEQUENCE</scope>
    <source>
        <strain evidence="1">NEAU-351</strain>
    </source>
</reference>
<keyword evidence="2" id="KW-1185">Reference proteome</keyword>
<organism evidence="1 2">
    <name type="scientific">Nocardia bovistercoris</name>
    <dbReference type="NCBI Taxonomy" id="2785916"/>
    <lineage>
        <taxon>Bacteria</taxon>
        <taxon>Bacillati</taxon>
        <taxon>Actinomycetota</taxon>
        <taxon>Actinomycetes</taxon>
        <taxon>Mycobacteriales</taxon>
        <taxon>Nocardiaceae</taxon>
        <taxon>Nocardia</taxon>
    </lineage>
</organism>
<gene>
    <name evidence="1" type="ORF">IT779_26485</name>
</gene>
<dbReference type="EMBL" id="JADMLG010000012">
    <property type="protein sequence ID" value="MBH0779826.1"/>
    <property type="molecule type" value="Genomic_DNA"/>
</dbReference>
<comment type="caution">
    <text evidence="1">The sequence shown here is derived from an EMBL/GenBank/DDBJ whole genome shotgun (WGS) entry which is preliminary data.</text>
</comment>
<dbReference type="Pfam" id="PF13376">
    <property type="entry name" value="OmdA"/>
    <property type="match status" value="1"/>
</dbReference>
<evidence type="ECO:0000313" key="1">
    <source>
        <dbReference type="EMBL" id="MBH0779826.1"/>
    </source>
</evidence>